<dbReference type="InterPro" id="IPR052176">
    <property type="entry name" value="Glycosyl_Hydrlase_43_Enz"/>
</dbReference>
<evidence type="ECO:0000256" key="5">
    <source>
        <dbReference type="ARBA" id="ARBA00023277"/>
    </source>
</evidence>
<dbReference type="PANTHER" id="PTHR43772:SF2">
    <property type="entry name" value="PUTATIVE (AFU_ORTHOLOGUE AFUA_2G04480)-RELATED"/>
    <property type="match status" value="1"/>
</dbReference>
<dbReference type="InterPro" id="IPR005084">
    <property type="entry name" value="CBM6"/>
</dbReference>
<dbReference type="PANTHER" id="PTHR43772">
    <property type="entry name" value="ENDO-1,4-BETA-XYLANASE"/>
    <property type="match status" value="1"/>
</dbReference>
<dbReference type="Pfam" id="PF04616">
    <property type="entry name" value="Glyco_hydro_43"/>
    <property type="match status" value="1"/>
</dbReference>
<keyword evidence="2" id="KW-0624">Polysaccharide degradation</keyword>
<dbReference type="GO" id="GO:0045493">
    <property type="term" value="P:xylan catabolic process"/>
    <property type="evidence" value="ECO:0007669"/>
    <property type="project" value="UniProtKB-KW"/>
</dbReference>
<dbReference type="InterPro" id="IPR026444">
    <property type="entry name" value="Secre_tail"/>
</dbReference>
<dbReference type="GO" id="GO:0004553">
    <property type="term" value="F:hydrolase activity, hydrolyzing O-glycosyl compounds"/>
    <property type="evidence" value="ECO:0007669"/>
    <property type="project" value="InterPro"/>
</dbReference>
<dbReference type="Proteomes" id="UP000232721">
    <property type="component" value="Chromosome"/>
</dbReference>
<keyword evidence="2" id="KW-0858">Xylan degradation</keyword>
<dbReference type="Pfam" id="PF18962">
    <property type="entry name" value="Por_Secre_tail"/>
    <property type="match status" value="1"/>
</dbReference>
<evidence type="ECO:0000256" key="1">
    <source>
        <dbReference type="ARBA" id="ARBA00009865"/>
    </source>
</evidence>
<dbReference type="AlphaFoldDB" id="A0AAJ1QTY6"/>
<dbReference type="InterPro" id="IPR006710">
    <property type="entry name" value="Glyco_hydro_43"/>
</dbReference>
<dbReference type="Gene3D" id="2.60.120.260">
    <property type="entry name" value="Galactose-binding domain-like"/>
    <property type="match status" value="1"/>
</dbReference>
<evidence type="ECO:0000313" key="12">
    <source>
        <dbReference type="Proteomes" id="UP000232721"/>
    </source>
</evidence>
<reference evidence="11 13" key="1">
    <citation type="journal article" date="2014" name="Int. J. Syst. Evol. Microbiol.">
        <title>Complete genome sequence of Corynebacterium casei LMG S-19264T (=DSM 44701T), isolated from a smear-ripened cheese.</title>
        <authorList>
            <consortium name="US DOE Joint Genome Institute (JGI-PGF)"/>
            <person name="Walter F."/>
            <person name="Albersmeier A."/>
            <person name="Kalinowski J."/>
            <person name="Ruckert C."/>
        </authorList>
    </citation>
    <scope>NUCLEOTIDE SEQUENCE [LARGE SCALE GENOMIC DNA]</scope>
    <source>
        <strain evidence="11 13">CECT 8670</strain>
    </source>
</reference>
<accession>A0AAJ1QTY6</accession>
<proteinExistence type="inferred from homology"/>
<dbReference type="CDD" id="cd02795">
    <property type="entry name" value="CBM6-CBM35-CBM36_like"/>
    <property type="match status" value="1"/>
</dbReference>
<keyword evidence="4 8" id="KW-0378">Hydrolase</keyword>
<comment type="similarity">
    <text evidence="1 8">Belongs to the glycosyl hydrolase 43 family.</text>
</comment>
<evidence type="ECO:0000313" key="10">
    <source>
        <dbReference type="EMBL" id="AUC21511.1"/>
    </source>
</evidence>
<dbReference type="EMBL" id="JAUFQH010000003">
    <property type="protein sequence ID" value="MDN3618126.1"/>
    <property type="molecule type" value="Genomic_DNA"/>
</dbReference>
<protein>
    <submittedName>
        <fullName evidence="11">Family 43 glycosylhydrolase</fullName>
    </submittedName>
</protein>
<evidence type="ECO:0000256" key="8">
    <source>
        <dbReference type="RuleBase" id="RU361187"/>
    </source>
</evidence>
<feature type="domain" description="CBM6" evidence="9">
    <location>
        <begin position="308"/>
        <end position="455"/>
    </location>
</feature>
<dbReference type="InterPro" id="IPR023296">
    <property type="entry name" value="Glyco_hydro_beta-prop_sf"/>
</dbReference>
<evidence type="ECO:0000256" key="6">
    <source>
        <dbReference type="ARBA" id="ARBA00023295"/>
    </source>
</evidence>
<feature type="site" description="Important for catalytic activity, responsible for pKa modulation of the active site Glu and correct orientation of both the proton donor and substrate" evidence="7">
    <location>
        <position position="151"/>
    </location>
</feature>
<keyword evidence="5" id="KW-0119">Carbohydrate metabolism</keyword>
<name>A0AAJ1QTY6_9FLAO</name>
<evidence type="ECO:0000313" key="11">
    <source>
        <dbReference type="EMBL" id="MDN3618126.1"/>
    </source>
</evidence>
<dbReference type="SUPFAM" id="SSF75005">
    <property type="entry name" value="Arabinanase/levansucrase/invertase"/>
    <property type="match status" value="1"/>
</dbReference>
<reference evidence="11" key="3">
    <citation type="submission" date="2023-06" db="EMBL/GenBank/DDBJ databases">
        <authorList>
            <person name="Lucena T."/>
            <person name="Sun Q."/>
        </authorList>
    </citation>
    <scope>NUCLEOTIDE SEQUENCE</scope>
    <source>
        <strain evidence="11">CECT 8670</strain>
    </source>
</reference>
<sequence length="547" mass="61811">MKNAILQPILCLVTTLLSLYSWTQNSINPILRNVDEGFLYAADPAAEVYNGKVYVYCSHDQPDATGYSSMQDYMVLESEDMINWVNHGVVLKPREYSWASGQMNAPDVAYKDGWYYFYFPYDKTHVGVAKSRNPEGPWEEAVSDKITTIFDPTVFVDDDGQAYIYGSDNKVNIGDEGRHIYGAKLKDNMTELDSDWVRLTEETVDEAAHIFKRNNIYYLNARVGSVTKYWMSDSPLPKYATLAGELAPNAPGAPNHASAIEFNDQWYFFYQRADVNSGTYHRRSAGFEKMYFNDDGTIQPIIYSLDPSYINKEDIVPDYIYYPGDTLYFKNVDNLFPADGSGVKVESAGNIGFTKNQNYVEFDSINIPTPAQYLLTLNVSHKVPSSYNTGILQVFANDTKIGSLEINGTGNWNDFVDYTGTLTTTESLKNATLKFLFDVNDDQLYLGNFLSAKYELIPCTETNLSNKTFNLSSIQVTPTLVSEILNISNIEENTITYKIYNLEGKLSHQGVLLKDHSEINVAFLKNGVYLIKLMSNDNSLVKKFVKI</sequence>
<dbReference type="Pfam" id="PF03422">
    <property type="entry name" value="CBM_6"/>
    <property type="match status" value="1"/>
</dbReference>
<dbReference type="RefSeq" id="WP_208890634.1">
    <property type="nucleotide sequence ID" value="NZ_CP019336.1"/>
</dbReference>
<gene>
    <name evidence="10" type="ORF">BTO15_05070</name>
    <name evidence="11" type="ORF">QWY81_01515</name>
</gene>
<evidence type="ECO:0000313" key="13">
    <source>
        <dbReference type="Proteomes" id="UP001228636"/>
    </source>
</evidence>
<dbReference type="PROSITE" id="PS51175">
    <property type="entry name" value="CBM6"/>
    <property type="match status" value="1"/>
</dbReference>
<evidence type="ECO:0000259" key="9">
    <source>
        <dbReference type="PROSITE" id="PS51175"/>
    </source>
</evidence>
<dbReference type="Gene3D" id="2.115.10.20">
    <property type="entry name" value="Glycosyl hydrolase domain, family 43"/>
    <property type="match status" value="1"/>
</dbReference>
<evidence type="ECO:0000256" key="3">
    <source>
        <dbReference type="ARBA" id="ARBA00022729"/>
    </source>
</evidence>
<dbReference type="SUPFAM" id="SSF49785">
    <property type="entry name" value="Galactose-binding domain-like"/>
    <property type="match status" value="1"/>
</dbReference>
<keyword evidence="12" id="KW-1185">Reference proteome</keyword>
<dbReference type="CDD" id="cd08990">
    <property type="entry name" value="GH43_AXH_like"/>
    <property type="match status" value="1"/>
</dbReference>
<keyword evidence="3" id="KW-0732">Signal</keyword>
<reference evidence="10 12" key="2">
    <citation type="submission" date="2017-02" db="EMBL/GenBank/DDBJ databases">
        <title>Trade-off between light-utilization and light-protection in marine flavobacteria.</title>
        <authorList>
            <person name="Kumagai Y."/>
            <person name="Yoshizawa S."/>
            <person name="Kogure K."/>
            <person name="Iwasaki W."/>
        </authorList>
    </citation>
    <scope>NUCLEOTIDE SEQUENCE [LARGE SCALE GENOMIC DNA]</scope>
    <source>
        <strain evidence="10 12">KCTC 23670</strain>
    </source>
</reference>
<evidence type="ECO:0000256" key="7">
    <source>
        <dbReference type="PIRSR" id="PIRSR606710-2"/>
    </source>
</evidence>
<keyword evidence="6 8" id="KW-0326">Glycosidase</keyword>
<dbReference type="EMBL" id="CP019336">
    <property type="protein sequence ID" value="AUC21511.1"/>
    <property type="molecule type" value="Genomic_DNA"/>
</dbReference>
<dbReference type="GO" id="GO:0030246">
    <property type="term" value="F:carbohydrate binding"/>
    <property type="evidence" value="ECO:0007669"/>
    <property type="project" value="InterPro"/>
</dbReference>
<evidence type="ECO:0000256" key="4">
    <source>
        <dbReference type="ARBA" id="ARBA00022801"/>
    </source>
</evidence>
<dbReference type="NCBIfam" id="TIGR04183">
    <property type="entry name" value="Por_Secre_tail"/>
    <property type="match status" value="1"/>
</dbReference>
<dbReference type="InterPro" id="IPR008979">
    <property type="entry name" value="Galactose-bd-like_sf"/>
</dbReference>
<organism evidence="11 13">
    <name type="scientific">Polaribacter sejongensis</name>
    <dbReference type="NCBI Taxonomy" id="985043"/>
    <lineage>
        <taxon>Bacteria</taxon>
        <taxon>Pseudomonadati</taxon>
        <taxon>Bacteroidota</taxon>
        <taxon>Flavobacteriia</taxon>
        <taxon>Flavobacteriales</taxon>
        <taxon>Flavobacteriaceae</taxon>
    </lineage>
</organism>
<dbReference type="Proteomes" id="UP001228636">
    <property type="component" value="Unassembled WGS sequence"/>
</dbReference>
<evidence type="ECO:0000256" key="2">
    <source>
        <dbReference type="ARBA" id="ARBA00022651"/>
    </source>
</evidence>